<dbReference type="Pfam" id="PF16889">
    <property type="entry name" value="Hepar_II_III_N"/>
    <property type="match status" value="1"/>
</dbReference>
<evidence type="ECO:0000256" key="4">
    <source>
        <dbReference type="ARBA" id="ARBA00023239"/>
    </source>
</evidence>
<evidence type="ECO:0000256" key="3">
    <source>
        <dbReference type="ARBA" id="ARBA00022764"/>
    </source>
</evidence>
<dbReference type="PANTHER" id="PTHR39210:SF1">
    <property type="entry name" value="HEPARIN-SULFATE LYASE"/>
    <property type="match status" value="1"/>
</dbReference>
<keyword evidence="4" id="KW-0456">Lyase</keyword>
<feature type="domain" description="Heparin-sulfate lyase N-terminal" evidence="6">
    <location>
        <begin position="108"/>
        <end position="321"/>
    </location>
</feature>
<evidence type="ECO:0000259" key="5">
    <source>
        <dbReference type="Pfam" id="PF07940"/>
    </source>
</evidence>
<accession>A0A1Y6K1B1</accession>
<dbReference type="OrthoDB" id="7335480at2"/>
<dbReference type="GO" id="GO:0042597">
    <property type="term" value="C:periplasmic space"/>
    <property type="evidence" value="ECO:0007669"/>
    <property type="project" value="UniProtKB-SubCell"/>
</dbReference>
<proteinExistence type="predicted"/>
<reference evidence="8" key="1">
    <citation type="submission" date="2017-05" db="EMBL/GenBank/DDBJ databases">
        <authorList>
            <person name="Kirkegaard R."/>
            <person name="Mcilroy J S."/>
        </authorList>
    </citation>
    <scope>NUCLEOTIDE SEQUENCE [LARGE SCALE GENOMIC DNA]</scope>
</reference>
<dbReference type="InterPro" id="IPR031680">
    <property type="entry name" value="Hepar_II_III_N"/>
</dbReference>
<dbReference type="PANTHER" id="PTHR39210">
    <property type="entry name" value="HEPARIN-SULFATE LYASE"/>
    <property type="match status" value="1"/>
</dbReference>
<evidence type="ECO:0000313" key="8">
    <source>
        <dbReference type="Proteomes" id="UP000195514"/>
    </source>
</evidence>
<dbReference type="EMBL" id="LT859958">
    <property type="protein sequence ID" value="SMX53434.1"/>
    <property type="molecule type" value="Genomic_DNA"/>
</dbReference>
<dbReference type="KEGG" id="abat:CFX1CAM_0368"/>
<dbReference type="InterPro" id="IPR012480">
    <property type="entry name" value="Hepar_II_III_C"/>
</dbReference>
<dbReference type="RefSeq" id="WP_087861369.1">
    <property type="nucleotide sequence ID" value="NZ_LT859958.1"/>
</dbReference>
<dbReference type="Pfam" id="PF07940">
    <property type="entry name" value="Hepar_II_III_C"/>
    <property type="match status" value="1"/>
</dbReference>
<organism evidence="7 8">
    <name type="scientific">Candidatus Brevifilum fermentans</name>
    <dbReference type="NCBI Taxonomy" id="1986204"/>
    <lineage>
        <taxon>Bacteria</taxon>
        <taxon>Bacillati</taxon>
        <taxon>Chloroflexota</taxon>
        <taxon>Anaerolineae</taxon>
        <taxon>Anaerolineales</taxon>
        <taxon>Anaerolineaceae</taxon>
        <taxon>Candidatus Brevifilum</taxon>
    </lineage>
</organism>
<sequence length="635" mass="71876">MTKINYKLIKALRQLGFTKLWCFARYQVGLRSGHYRRATPSRREGDVGIPGLAPLEHFPQVSQEEINSTLIVADEICRGRVRLFGGEPVPLILEAGASGEHWTVLERTPLKEDIKLIWEPARFGWGITLVRAFAFSDDPNYAQAFWDKMHAFLNAHPPNTGRQWQSAQEVAMRLMTLVFCDRALTKAPSSTRENRQALWSAVAEHASRILPTLVYARAQNNNHLLAEAAGLFTAGIYLPAHAQAGKWRQLGWEWLNRGLQQQITEFGSYVQNSTNYHRLMLQIVLFADHLRRATGHIDWPKATFERLAAATRWLWALTDPETGWVPNLGANDGAYLFPLTAAPQEDFRPVVEAAARAFLGSGIYHQPELHEMSNWFGLALPAASEQIQPQAIDMVRIASGQGRAFLRAARFTDRPSHADQLHVDLWWRGVNIARDPGTFHYNTPAPWDNALQSSKVHNTITIDGQEQMTLAGRFLWLDWAQADVSGYEAGEDHRLKWVLAEHDGYRRLGAIHQRKLSRIEDGWLVVDNILKSSDLEQQPHTVNLTWLLPDWDWTFESGEILRVKGPEFSVRLQITGVDQVNLVRGGETLVGTIAAQPSWGWYSPTYAEKTPALLLIAVRSGWLPMRLTSTWQMMG</sequence>
<dbReference type="Gene3D" id="1.50.10.100">
    <property type="entry name" value="Chondroitin AC/alginate lyase"/>
    <property type="match status" value="1"/>
</dbReference>
<keyword evidence="8" id="KW-1185">Reference proteome</keyword>
<evidence type="ECO:0000256" key="1">
    <source>
        <dbReference type="ARBA" id="ARBA00004418"/>
    </source>
</evidence>
<comment type="subcellular location">
    <subcellularLocation>
        <location evidence="1">Periplasm</location>
    </subcellularLocation>
</comment>
<evidence type="ECO:0000259" key="6">
    <source>
        <dbReference type="Pfam" id="PF16889"/>
    </source>
</evidence>
<gene>
    <name evidence="7" type="ORF">CFX1CAM_0368</name>
</gene>
<dbReference type="GO" id="GO:0016829">
    <property type="term" value="F:lyase activity"/>
    <property type="evidence" value="ECO:0007669"/>
    <property type="project" value="UniProtKB-KW"/>
</dbReference>
<feature type="domain" description="Heparinase II/III-like C-terminal" evidence="5">
    <location>
        <begin position="395"/>
        <end position="611"/>
    </location>
</feature>
<dbReference type="SUPFAM" id="SSF48230">
    <property type="entry name" value="Chondroitin AC/alginate lyase"/>
    <property type="match status" value="1"/>
</dbReference>
<dbReference type="Gene3D" id="2.70.98.70">
    <property type="match status" value="1"/>
</dbReference>
<evidence type="ECO:0000256" key="2">
    <source>
        <dbReference type="ARBA" id="ARBA00022729"/>
    </source>
</evidence>
<keyword evidence="3" id="KW-0574">Periplasm</keyword>
<protein>
    <submittedName>
        <fullName evidence="7">Uncharacterized protein</fullName>
    </submittedName>
</protein>
<dbReference type="InterPro" id="IPR008929">
    <property type="entry name" value="Chondroitin_lyas"/>
</dbReference>
<evidence type="ECO:0000313" key="7">
    <source>
        <dbReference type="EMBL" id="SMX53434.1"/>
    </source>
</evidence>
<dbReference type="AlphaFoldDB" id="A0A1Y6K1B1"/>
<name>A0A1Y6K1B1_9CHLR</name>
<keyword evidence="2" id="KW-0732">Signal</keyword>
<dbReference type="Proteomes" id="UP000195514">
    <property type="component" value="Chromosome I"/>
</dbReference>